<evidence type="ECO:0000313" key="14">
    <source>
        <dbReference type="EMBL" id="GAA5484816.1"/>
    </source>
</evidence>
<evidence type="ECO:0000256" key="8">
    <source>
        <dbReference type="ARBA" id="ARBA00023315"/>
    </source>
</evidence>
<keyword evidence="3" id="KW-0808">Transferase</keyword>
<keyword evidence="8" id="KW-0012">Acyltransferase</keyword>
<evidence type="ECO:0000256" key="1">
    <source>
        <dbReference type="ARBA" id="ARBA00004162"/>
    </source>
</evidence>
<keyword evidence="15" id="KW-1185">Reference proteome</keyword>
<evidence type="ECO:0000256" key="10">
    <source>
        <dbReference type="ARBA" id="ARBA00023603"/>
    </source>
</evidence>
<evidence type="ECO:0000313" key="15">
    <source>
        <dbReference type="Proteomes" id="UP001476282"/>
    </source>
</evidence>
<comment type="similarity">
    <text evidence="10">Belongs to the acyltransferase CrtO family.</text>
</comment>
<evidence type="ECO:0000256" key="2">
    <source>
        <dbReference type="ARBA" id="ARBA00022475"/>
    </source>
</evidence>
<evidence type="ECO:0000256" key="3">
    <source>
        <dbReference type="ARBA" id="ARBA00022679"/>
    </source>
</evidence>
<gene>
    <name evidence="14" type="ORF">Hsar01_04066</name>
</gene>
<organism evidence="14 15">
    <name type="scientific">Haloferula sargassicola</name>
    <dbReference type="NCBI Taxonomy" id="490096"/>
    <lineage>
        <taxon>Bacteria</taxon>
        <taxon>Pseudomonadati</taxon>
        <taxon>Verrucomicrobiota</taxon>
        <taxon>Verrucomicrobiia</taxon>
        <taxon>Verrucomicrobiales</taxon>
        <taxon>Verrucomicrobiaceae</taxon>
        <taxon>Haloferula</taxon>
    </lineage>
</organism>
<dbReference type="InterPro" id="IPR044021">
    <property type="entry name" value="CrtO"/>
</dbReference>
<name>A0ABP9UWP9_9BACT</name>
<evidence type="ECO:0000256" key="6">
    <source>
        <dbReference type="ARBA" id="ARBA00022989"/>
    </source>
</evidence>
<evidence type="ECO:0000256" key="9">
    <source>
        <dbReference type="ARBA" id="ARBA00023588"/>
    </source>
</evidence>
<protein>
    <recommendedName>
        <fullName evidence="11">Glycosyl-4,4'-diaponeurosporenoate acyltransferase</fullName>
    </recommendedName>
</protein>
<evidence type="ECO:0000256" key="13">
    <source>
        <dbReference type="SAM" id="Phobius"/>
    </source>
</evidence>
<evidence type="ECO:0000256" key="7">
    <source>
        <dbReference type="ARBA" id="ARBA00023136"/>
    </source>
</evidence>
<dbReference type="Proteomes" id="UP001476282">
    <property type="component" value="Unassembled WGS sequence"/>
</dbReference>
<dbReference type="Pfam" id="PF18927">
    <property type="entry name" value="CrtO"/>
    <property type="match status" value="1"/>
</dbReference>
<sequence>MSPDLPLWLLALLNTLGIPATHLAIAWLFTRLPARWFTPGRGIFRTFPWESPAFYDRFFRVRKWKHLLPDAAPWFGGFAKKSLRRRERAFYERFRHETCRGEAAHHAQILAIALIFTPLNPIPWAFLMPLYAILSNLPCILLQRQNRLRLNAVLA</sequence>
<comment type="pathway">
    <text evidence="9">Carotenoid biosynthesis; staphyloxanthin biosynthesis; staphyloxanthin from farnesyl diphosphate: step 5/5.</text>
</comment>
<proteinExistence type="inferred from homology"/>
<feature type="transmembrane region" description="Helical" evidence="13">
    <location>
        <begin position="7"/>
        <end position="29"/>
    </location>
</feature>
<evidence type="ECO:0000256" key="11">
    <source>
        <dbReference type="ARBA" id="ARBA00023667"/>
    </source>
</evidence>
<dbReference type="EMBL" id="BAABRI010000037">
    <property type="protein sequence ID" value="GAA5484816.1"/>
    <property type="molecule type" value="Genomic_DNA"/>
</dbReference>
<keyword evidence="6 13" id="KW-1133">Transmembrane helix</keyword>
<keyword evidence="2" id="KW-1003">Cell membrane</keyword>
<keyword evidence="7 13" id="KW-0472">Membrane</keyword>
<evidence type="ECO:0000256" key="4">
    <source>
        <dbReference type="ARBA" id="ARBA00022692"/>
    </source>
</evidence>
<comment type="subcellular location">
    <subcellularLocation>
        <location evidence="1">Cell membrane</location>
        <topology evidence="1">Single-pass membrane protein</topology>
    </subcellularLocation>
</comment>
<comment type="function">
    <text evidence="12">Catalyzes the acylation of glycosyl-4,4'-diaponeurosporenoate, i.e. the esterification of glucose at the C6'' position with the carboxyl group of the C(15) fatty acid 12-methyltetradecanoic acid, to yield staphyloxanthin. This is the last step in the biosynthesis of this orange pigment, present in most staphylococci strains.</text>
</comment>
<keyword evidence="5" id="KW-0732">Signal</keyword>
<evidence type="ECO:0000256" key="12">
    <source>
        <dbReference type="ARBA" id="ARBA00025324"/>
    </source>
</evidence>
<accession>A0ABP9UWP9</accession>
<keyword evidence="4 13" id="KW-0812">Transmembrane</keyword>
<evidence type="ECO:0000256" key="5">
    <source>
        <dbReference type="ARBA" id="ARBA00022729"/>
    </source>
</evidence>
<comment type="caution">
    <text evidence="14">The sequence shown here is derived from an EMBL/GenBank/DDBJ whole genome shotgun (WGS) entry which is preliminary data.</text>
</comment>
<dbReference type="RefSeq" id="WP_353568928.1">
    <property type="nucleotide sequence ID" value="NZ_BAABRI010000037.1"/>
</dbReference>
<feature type="transmembrane region" description="Helical" evidence="13">
    <location>
        <begin position="122"/>
        <end position="142"/>
    </location>
</feature>
<reference evidence="14 15" key="1">
    <citation type="submission" date="2024-02" db="EMBL/GenBank/DDBJ databases">
        <title>Haloferula sargassicola NBRC 104335.</title>
        <authorList>
            <person name="Ichikawa N."/>
            <person name="Katano-Makiyama Y."/>
            <person name="Hidaka K."/>
        </authorList>
    </citation>
    <scope>NUCLEOTIDE SEQUENCE [LARGE SCALE GENOMIC DNA]</scope>
    <source>
        <strain evidence="14 15">NBRC 104335</strain>
    </source>
</reference>